<proteinExistence type="predicted"/>
<accession>A0ACD3A3E1</accession>
<protein>
    <submittedName>
        <fullName evidence="1">Uncharacterized protein</fullName>
    </submittedName>
</protein>
<keyword evidence="2" id="KW-1185">Reference proteome</keyword>
<sequence length="190" mass="21211">MVTLSANRSLLNLFNDLIRTSEDGVLSFGERYKIREDPDKGMFEYASEWTKTRELDEEALKEDDDESEEVYRPGSHNEMRERRVGVFEVFEDDNSSDEEEGDVDEPATTRRILVNVTPTLAPILVLSHPFLSILSTNLTASKAIPLEAPEDNTDEHDPDLTTIVTAAWVPADDDMRNASRAGGNALHGSA</sequence>
<organism evidence="1 2">
    <name type="scientific">Pluteus cervinus</name>
    <dbReference type="NCBI Taxonomy" id="181527"/>
    <lineage>
        <taxon>Eukaryota</taxon>
        <taxon>Fungi</taxon>
        <taxon>Dikarya</taxon>
        <taxon>Basidiomycota</taxon>
        <taxon>Agaricomycotina</taxon>
        <taxon>Agaricomycetes</taxon>
        <taxon>Agaricomycetidae</taxon>
        <taxon>Agaricales</taxon>
        <taxon>Pluteineae</taxon>
        <taxon>Pluteaceae</taxon>
        <taxon>Pluteus</taxon>
    </lineage>
</organism>
<dbReference type="EMBL" id="ML208831">
    <property type="protein sequence ID" value="TFK60102.1"/>
    <property type="molecule type" value="Genomic_DNA"/>
</dbReference>
<evidence type="ECO:0000313" key="2">
    <source>
        <dbReference type="Proteomes" id="UP000308600"/>
    </source>
</evidence>
<dbReference type="Proteomes" id="UP000308600">
    <property type="component" value="Unassembled WGS sequence"/>
</dbReference>
<gene>
    <name evidence="1" type="ORF">BDN72DRAFT_905266</name>
</gene>
<evidence type="ECO:0000313" key="1">
    <source>
        <dbReference type="EMBL" id="TFK60102.1"/>
    </source>
</evidence>
<reference evidence="1 2" key="1">
    <citation type="journal article" date="2019" name="Nat. Ecol. Evol.">
        <title>Megaphylogeny resolves global patterns of mushroom evolution.</title>
        <authorList>
            <person name="Varga T."/>
            <person name="Krizsan K."/>
            <person name="Foldi C."/>
            <person name="Dima B."/>
            <person name="Sanchez-Garcia M."/>
            <person name="Sanchez-Ramirez S."/>
            <person name="Szollosi G.J."/>
            <person name="Szarkandi J.G."/>
            <person name="Papp V."/>
            <person name="Albert L."/>
            <person name="Andreopoulos W."/>
            <person name="Angelini C."/>
            <person name="Antonin V."/>
            <person name="Barry K.W."/>
            <person name="Bougher N.L."/>
            <person name="Buchanan P."/>
            <person name="Buyck B."/>
            <person name="Bense V."/>
            <person name="Catcheside P."/>
            <person name="Chovatia M."/>
            <person name="Cooper J."/>
            <person name="Damon W."/>
            <person name="Desjardin D."/>
            <person name="Finy P."/>
            <person name="Geml J."/>
            <person name="Haridas S."/>
            <person name="Hughes K."/>
            <person name="Justo A."/>
            <person name="Karasinski D."/>
            <person name="Kautmanova I."/>
            <person name="Kiss B."/>
            <person name="Kocsube S."/>
            <person name="Kotiranta H."/>
            <person name="LaButti K.M."/>
            <person name="Lechner B.E."/>
            <person name="Liimatainen K."/>
            <person name="Lipzen A."/>
            <person name="Lukacs Z."/>
            <person name="Mihaltcheva S."/>
            <person name="Morgado L.N."/>
            <person name="Niskanen T."/>
            <person name="Noordeloos M.E."/>
            <person name="Ohm R.A."/>
            <person name="Ortiz-Santana B."/>
            <person name="Ovrebo C."/>
            <person name="Racz N."/>
            <person name="Riley R."/>
            <person name="Savchenko A."/>
            <person name="Shiryaev A."/>
            <person name="Soop K."/>
            <person name="Spirin V."/>
            <person name="Szebenyi C."/>
            <person name="Tomsovsky M."/>
            <person name="Tulloss R.E."/>
            <person name="Uehling J."/>
            <person name="Grigoriev I.V."/>
            <person name="Vagvolgyi C."/>
            <person name="Papp T."/>
            <person name="Martin F.M."/>
            <person name="Miettinen O."/>
            <person name="Hibbett D.S."/>
            <person name="Nagy L.G."/>
        </authorList>
    </citation>
    <scope>NUCLEOTIDE SEQUENCE [LARGE SCALE GENOMIC DNA]</scope>
    <source>
        <strain evidence="1 2">NL-1719</strain>
    </source>
</reference>
<name>A0ACD3A3E1_9AGAR</name>